<name>A0ABY0IEX0_9BACT</name>
<comment type="caution">
    <text evidence="2">The sequence shown here is derived from an EMBL/GenBank/DDBJ whole genome shotgun (WGS) entry which is preliminary data.</text>
</comment>
<protein>
    <recommendedName>
        <fullName evidence="4">Prepilin-type N-terminal cleavage/methylation domain-containing protein</fullName>
    </recommendedName>
</protein>
<dbReference type="EMBL" id="QDKL01000003">
    <property type="protein sequence ID" value="RZF21135.1"/>
    <property type="molecule type" value="Genomic_DNA"/>
</dbReference>
<sequence length="148" mass="16529">MKLDNKGLSLAEIVVTAGLLGVLIYAFVGGQNIFRSANKKSRSQVVQHNLVNSLYRKISSNSAVFQVNMNSDEFLSMTSVQDLNEKLPLAWNDKLVTSVEECPSCPGRMGYILTPHPTYRGLLKLVIRVTHKSYIEGFKDYEFVISGE</sequence>
<keyword evidence="1" id="KW-0812">Transmembrane</keyword>
<reference evidence="3" key="1">
    <citation type="journal article" date="2019" name="Int. J. Syst. Evol. Microbiol.">
        <title>Halobacteriovorax valvorus sp. nov., a novel prokaryotic predator isolated from coastal seawater of China.</title>
        <authorList>
            <person name="Chen M.-X."/>
        </authorList>
    </citation>
    <scope>NUCLEOTIDE SEQUENCE [LARGE SCALE GENOMIC DNA]</scope>
    <source>
        <strain evidence="3">BL9</strain>
    </source>
</reference>
<evidence type="ECO:0000313" key="2">
    <source>
        <dbReference type="EMBL" id="RZF21135.1"/>
    </source>
</evidence>
<evidence type="ECO:0000313" key="3">
    <source>
        <dbReference type="Proteomes" id="UP000443582"/>
    </source>
</evidence>
<proteinExistence type="predicted"/>
<keyword evidence="3" id="KW-1185">Reference proteome</keyword>
<evidence type="ECO:0000256" key="1">
    <source>
        <dbReference type="SAM" id="Phobius"/>
    </source>
</evidence>
<dbReference type="RefSeq" id="WP_115363646.1">
    <property type="nucleotide sequence ID" value="NZ_QDKL01000003.1"/>
</dbReference>
<gene>
    <name evidence="2" type="ORF">DAY19_14240</name>
</gene>
<accession>A0ABY0IEX0</accession>
<organism evidence="2 3">
    <name type="scientific">Halobacteriovorax vibrionivorans</name>
    <dbReference type="NCBI Taxonomy" id="2152716"/>
    <lineage>
        <taxon>Bacteria</taxon>
        <taxon>Pseudomonadati</taxon>
        <taxon>Bdellovibrionota</taxon>
        <taxon>Bacteriovoracia</taxon>
        <taxon>Bacteriovoracales</taxon>
        <taxon>Halobacteriovoraceae</taxon>
        <taxon>Halobacteriovorax</taxon>
    </lineage>
</organism>
<keyword evidence="1" id="KW-1133">Transmembrane helix</keyword>
<feature type="transmembrane region" description="Helical" evidence="1">
    <location>
        <begin position="13"/>
        <end position="34"/>
    </location>
</feature>
<evidence type="ECO:0008006" key="4">
    <source>
        <dbReference type="Google" id="ProtNLM"/>
    </source>
</evidence>
<dbReference type="Proteomes" id="UP000443582">
    <property type="component" value="Unassembled WGS sequence"/>
</dbReference>
<keyword evidence="1" id="KW-0472">Membrane</keyword>